<dbReference type="GO" id="GO:0004252">
    <property type="term" value="F:serine-type endopeptidase activity"/>
    <property type="evidence" value="ECO:0007669"/>
    <property type="project" value="InterPro"/>
</dbReference>
<keyword evidence="8" id="KW-1185">Reference proteome</keyword>
<dbReference type="Pfam" id="PF13365">
    <property type="entry name" value="Trypsin_2"/>
    <property type="match status" value="1"/>
</dbReference>
<protein>
    <submittedName>
        <fullName evidence="7">Peptidase S1</fullName>
    </submittedName>
</protein>
<feature type="transmembrane region" description="Helical" evidence="5">
    <location>
        <begin position="21"/>
        <end position="43"/>
    </location>
</feature>
<evidence type="ECO:0000256" key="1">
    <source>
        <dbReference type="ARBA" id="ARBA00010541"/>
    </source>
</evidence>
<proteinExistence type="inferred from homology"/>
<dbReference type="SUPFAM" id="SSF50156">
    <property type="entry name" value="PDZ domain-like"/>
    <property type="match status" value="1"/>
</dbReference>
<keyword evidence="5" id="KW-0812">Transmembrane</keyword>
<evidence type="ECO:0000313" key="8">
    <source>
        <dbReference type="Proteomes" id="UP000251213"/>
    </source>
</evidence>
<dbReference type="PRINTS" id="PR00834">
    <property type="entry name" value="PROTEASES2C"/>
</dbReference>
<evidence type="ECO:0000256" key="5">
    <source>
        <dbReference type="SAM" id="Phobius"/>
    </source>
</evidence>
<dbReference type="InterPro" id="IPR009003">
    <property type="entry name" value="Peptidase_S1_PA"/>
</dbReference>
<evidence type="ECO:0000313" key="7">
    <source>
        <dbReference type="EMBL" id="RAL24297.1"/>
    </source>
</evidence>
<gene>
    <name evidence="7" type="ORF">DL897_10730</name>
</gene>
<dbReference type="OrthoDB" id="9758917at2"/>
<keyword evidence="4" id="KW-0720">Serine protease</keyword>
<dbReference type="Proteomes" id="UP000251213">
    <property type="component" value="Unassembled WGS sequence"/>
</dbReference>
<evidence type="ECO:0000256" key="2">
    <source>
        <dbReference type="ARBA" id="ARBA00022670"/>
    </source>
</evidence>
<reference evidence="7 8" key="2">
    <citation type="submission" date="2018-06" db="EMBL/GenBank/DDBJ databases">
        <authorList>
            <person name="Zhirakovskaya E."/>
        </authorList>
    </citation>
    <scope>NUCLEOTIDE SEQUENCE [LARGE SCALE GENOMIC DNA]</scope>
    <source>
        <strain evidence="7 8">FBKL4.011</strain>
    </source>
</reference>
<keyword evidence="5" id="KW-0472">Membrane</keyword>
<dbReference type="Pfam" id="PF13180">
    <property type="entry name" value="PDZ_2"/>
    <property type="match status" value="1"/>
</dbReference>
<dbReference type="PANTHER" id="PTHR22939">
    <property type="entry name" value="SERINE PROTEASE FAMILY S1C HTRA-RELATED"/>
    <property type="match status" value="1"/>
</dbReference>
<dbReference type="InterPro" id="IPR001478">
    <property type="entry name" value="PDZ"/>
</dbReference>
<keyword evidence="2" id="KW-0645">Protease</keyword>
<accession>A0A364K4N6</accession>
<evidence type="ECO:0000256" key="3">
    <source>
        <dbReference type="ARBA" id="ARBA00022801"/>
    </source>
</evidence>
<dbReference type="Gene3D" id="2.40.10.10">
    <property type="entry name" value="Trypsin-like serine proteases"/>
    <property type="match status" value="2"/>
</dbReference>
<dbReference type="InterPro" id="IPR001940">
    <property type="entry name" value="Peptidase_S1C"/>
</dbReference>
<comment type="similarity">
    <text evidence="1">Belongs to the peptidase S1C family.</text>
</comment>
<dbReference type="InterPro" id="IPR043504">
    <property type="entry name" value="Peptidase_S1_PA_chymotrypsin"/>
</dbReference>
<feature type="domain" description="PDZ" evidence="6">
    <location>
        <begin position="278"/>
        <end position="351"/>
    </location>
</feature>
<organism evidence="7 8">
    <name type="scientific">Thermoflavimicrobium daqui</name>
    <dbReference type="NCBI Taxonomy" id="2137476"/>
    <lineage>
        <taxon>Bacteria</taxon>
        <taxon>Bacillati</taxon>
        <taxon>Bacillota</taxon>
        <taxon>Bacilli</taxon>
        <taxon>Bacillales</taxon>
        <taxon>Thermoactinomycetaceae</taxon>
        <taxon>Thermoflavimicrobium</taxon>
    </lineage>
</organism>
<dbReference type="PROSITE" id="PS50106">
    <property type="entry name" value="PDZ"/>
    <property type="match status" value="1"/>
</dbReference>
<dbReference type="AlphaFoldDB" id="A0A364K4N6"/>
<dbReference type="EMBL" id="QJKK01000005">
    <property type="protein sequence ID" value="RAL24297.1"/>
    <property type="molecule type" value="Genomic_DNA"/>
</dbReference>
<evidence type="ECO:0000256" key="4">
    <source>
        <dbReference type="ARBA" id="ARBA00022825"/>
    </source>
</evidence>
<dbReference type="SUPFAM" id="SSF50494">
    <property type="entry name" value="Trypsin-like serine proteases"/>
    <property type="match status" value="1"/>
</dbReference>
<name>A0A364K4N6_9BACL</name>
<keyword evidence="3" id="KW-0378">Hydrolase</keyword>
<comment type="caution">
    <text evidence="7">The sequence shown here is derived from an EMBL/GenBank/DDBJ whole genome shotgun (WGS) entry which is preliminary data.</text>
</comment>
<reference evidence="7 8" key="1">
    <citation type="submission" date="2018-06" db="EMBL/GenBank/DDBJ databases">
        <title>Thermoflavimicrobium daqus sp. nov., a thermophilic microbe isolated from Moutai-flavour Daqu.</title>
        <authorList>
            <person name="Wang X."/>
            <person name="Zhou H."/>
        </authorList>
    </citation>
    <scope>NUCLEOTIDE SEQUENCE [LARGE SCALE GENOMIC DNA]</scope>
    <source>
        <strain evidence="7 8">FBKL4.011</strain>
    </source>
</reference>
<dbReference type="GO" id="GO:0006508">
    <property type="term" value="P:proteolysis"/>
    <property type="evidence" value="ECO:0007669"/>
    <property type="project" value="UniProtKB-KW"/>
</dbReference>
<dbReference type="Gene3D" id="2.30.42.10">
    <property type="match status" value="1"/>
</dbReference>
<dbReference type="PANTHER" id="PTHR22939:SF129">
    <property type="entry name" value="SERINE PROTEASE HTRA2, MITOCHONDRIAL"/>
    <property type="match status" value="1"/>
</dbReference>
<sequence>MNNIQEIQPEPPTHKKSYKKFVIPIISGITGGLLVLMAAPLMIQSGVIKVPPQSSNISQQVSTSVQVNSEITKTVEKIRSAVVGIESIQKTNNPFSEKSEATGSGSGIVIQKSNGKAIIVTNNHVIDNSDEVKVVFTAIDQPKTISAKVLGKDPISDLAVLEIDDKYVTHVAELGNSNNLKAGEPAIAIGNPLGQTFSQSVTVGVVSSPKRTFQVNDYISMDVIQTDAAINPGNSGGALVNTAGQVIGINTLKIAEKGVEGLGFAIPINHARPIIENLISKGQVPRPYIGVSFLDDLNQFSNVERALLKLPKNVTDGVVIDTVETNSPAAKANLKRLDVIVEINGKPVKTMVDLRSYLYNQTKIGSKINLTFYREGKKQQASLTLIETPSNLLRR</sequence>
<evidence type="ECO:0000259" key="6">
    <source>
        <dbReference type="PROSITE" id="PS50106"/>
    </source>
</evidence>
<dbReference type="SMART" id="SM00228">
    <property type="entry name" value="PDZ"/>
    <property type="match status" value="1"/>
</dbReference>
<dbReference type="InterPro" id="IPR036034">
    <property type="entry name" value="PDZ_sf"/>
</dbReference>
<keyword evidence="5" id="KW-1133">Transmembrane helix</keyword>